<dbReference type="Proteomes" id="UP000516028">
    <property type="component" value="Chromosome"/>
</dbReference>
<feature type="chain" id="PRO_5028946241" description="Peptidoglycan-associated lipoprotein" evidence="10">
    <location>
        <begin position="29"/>
        <end position="184"/>
    </location>
</feature>
<dbReference type="PANTHER" id="PTHR30329:SF21">
    <property type="entry name" value="LIPOPROTEIN YIAD-RELATED"/>
    <property type="match status" value="1"/>
</dbReference>
<dbReference type="Gene3D" id="3.30.1330.60">
    <property type="entry name" value="OmpA-like domain"/>
    <property type="match status" value="1"/>
</dbReference>
<evidence type="ECO:0000256" key="4">
    <source>
        <dbReference type="ARBA" id="ARBA00023139"/>
    </source>
</evidence>
<feature type="region of interest" description="Disordered" evidence="9">
    <location>
        <begin position="157"/>
        <end position="184"/>
    </location>
</feature>
<dbReference type="GO" id="GO:0051301">
    <property type="term" value="P:cell division"/>
    <property type="evidence" value="ECO:0007669"/>
    <property type="project" value="UniProtKB-UniRule"/>
</dbReference>
<keyword evidence="7 8" id="KW-0131">Cell cycle</keyword>
<feature type="region of interest" description="Disordered" evidence="9">
    <location>
        <begin position="35"/>
        <end position="70"/>
    </location>
</feature>
<reference evidence="12 13" key="1">
    <citation type="submission" date="2020-08" db="EMBL/GenBank/DDBJ databases">
        <title>Genome sequence of Diaphorobacter aerolatus KACC 16536T.</title>
        <authorList>
            <person name="Hyun D.-W."/>
            <person name="Bae J.-W."/>
        </authorList>
    </citation>
    <scope>NUCLEOTIDE SEQUENCE [LARGE SCALE GENOMIC DNA]</scope>
    <source>
        <strain evidence="12 13">KACC 16536</strain>
    </source>
</reference>
<evidence type="ECO:0000256" key="3">
    <source>
        <dbReference type="ARBA" id="ARBA00023136"/>
    </source>
</evidence>
<evidence type="ECO:0000313" key="13">
    <source>
        <dbReference type="Proteomes" id="UP000516028"/>
    </source>
</evidence>
<keyword evidence="3 8" id="KW-0472">Membrane</keyword>
<protein>
    <recommendedName>
        <fullName evidence="8">Peptidoglycan-associated lipoprotein</fullName>
        <shortName evidence="8">PAL</shortName>
    </recommendedName>
</protein>
<dbReference type="PROSITE" id="PS51257">
    <property type="entry name" value="PROKAR_LIPOPROTEIN"/>
    <property type="match status" value="1"/>
</dbReference>
<comment type="subunit">
    <text evidence="8">The Tol-Pal system is composed of five core proteins: the inner membrane proteins TolA, TolQ and TolR, the periplasmic protein TolB and the outer membrane protein Pal. They form a network linking the inner and outer membranes and the peptidoglycan layer.</text>
</comment>
<dbReference type="InterPro" id="IPR006664">
    <property type="entry name" value="OMP_bac"/>
</dbReference>
<keyword evidence="13" id="KW-1185">Reference proteome</keyword>
<comment type="similarity">
    <text evidence="8">Belongs to the Pal lipoprotein family.</text>
</comment>
<evidence type="ECO:0000259" key="11">
    <source>
        <dbReference type="PROSITE" id="PS51123"/>
    </source>
</evidence>
<evidence type="ECO:0000256" key="5">
    <source>
        <dbReference type="ARBA" id="ARBA00023237"/>
    </source>
</evidence>
<dbReference type="PANTHER" id="PTHR30329">
    <property type="entry name" value="STATOR ELEMENT OF FLAGELLAR MOTOR COMPLEX"/>
    <property type="match status" value="1"/>
</dbReference>
<gene>
    <name evidence="8 12" type="primary">pal</name>
    <name evidence="12" type="ORF">H9K75_00020</name>
</gene>
<name>A0A7H0GK87_9BURK</name>
<keyword evidence="6 8" id="KW-0449">Lipoprotein</keyword>
<accession>A0A7H0GK87</accession>
<dbReference type="EMBL" id="CP060783">
    <property type="protein sequence ID" value="QNP48703.1"/>
    <property type="molecule type" value="Genomic_DNA"/>
</dbReference>
<evidence type="ECO:0000256" key="7">
    <source>
        <dbReference type="ARBA" id="ARBA00023306"/>
    </source>
</evidence>
<evidence type="ECO:0000256" key="10">
    <source>
        <dbReference type="SAM" id="SignalP"/>
    </source>
</evidence>
<evidence type="ECO:0000256" key="8">
    <source>
        <dbReference type="HAMAP-Rule" id="MF_02204"/>
    </source>
</evidence>
<comment type="function">
    <text evidence="8">Part of the Tol-Pal system, which plays a role in outer membrane invagination during cell division and is important for maintaining outer membrane integrity.</text>
</comment>
<dbReference type="SUPFAM" id="SSF103088">
    <property type="entry name" value="OmpA-like"/>
    <property type="match status" value="1"/>
</dbReference>
<dbReference type="AlphaFoldDB" id="A0A7H0GK87"/>
<dbReference type="GO" id="GO:0009279">
    <property type="term" value="C:cell outer membrane"/>
    <property type="evidence" value="ECO:0007669"/>
    <property type="project" value="UniProtKB-SubCell"/>
</dbReference>
<dbReference type="InterPro" id="IPR036737">
    <property type="entry name" value="OmpA-like_sf"/>
</dbReference>
<dbReference type="InterPro" id="IPR014169">
    <property type="entry name" value="Pal_lipo_C"/>
</dbReference>
<keyword evidence="4 8" id="KW-0564">Palmitate</keyword>
<organism evidence="12 13">
    <name type="scientific">Diaphorobacter aerolatus</name>
    <dbReference type="NCBI Taxonomy" id="1288495"/>
    <lineage>
        <taxon>Bacteria</taxon>
        <taxon>Pseudomonadati</taxon>
        <taxon>Pseudomonadota</taxon>
        <taxon>Betaproteobacteria</taxon>
        <taxon>Burkholderiales</taxon>
        <taxon>Comamonadaceae</taxon>
        <taxon>Diaphorobacter</taxon>
    </lineage>
</organism>
<feature type="signal peptide" evidence="10">
    <location>
        <begin position="1"/>
        <end position="28"/>
    </location>
</feature>
<keyword evidence="5 8" id="KW-0998">Cell outer membrane</keyword>
<dbReference type="HAMAP" id="MF_02204">
    <property type="entry name" value="Pal"/>
    <property type="match status" value="1"/>
</dbReference>
<dbReference type="PRINTS" id="PR01021">
    <property type="entry name" value="OMPADOMAIN"/>
</dbReference>
<comment type="subcellular location">
    <subcellularLocation>
        <location evidence="8">Cell outer membrane</location>
        <topology evidence="8">Lipid-anchor</topology>
    </subcellularLocation>
</comment>
<keyword evidence="2 8" id="KW-0732">Signal</keyword>
<sequence length="184" mass="19362">MIRFDFKRAALALTITALVAGCSSGVKLDDVPVEDKNASSTAGQGSGSGSSGSTGQSTVTPADMSGSARAGQGPVGVAHVVYFDFDSYTVKSEYQSVLEGHARFLKANTGRKVNLEGHTDQRGGSEYNLALGQKRSEAVRRSLALLGVSDAQMEAVSFGKEKPAAQGASEDAYSQNRRVEFSYR</sequence>
<feature type="domain" description="OmpA-like" evidence="11">
    <location>
        <begin position="70"/>
        <end position="184"/>
    </location>
</feature>
<dbReference type="RefSeq" id="WP_187724298.1">
    <property type="nucleotide sequence ID" value="NZ_CP060783.1"/>
</dbReference>
<keyword evidence="1 8" id="KW-0132">Cell division</keyword>
<evidence type="ECO:0000313" key="12">
    <source>
        <dbReference type="EMBL" id="QNP48703.1"/>
    </source>
</evidence>
<dbReference type="InterPro" id="IPR039001">
    <property type="entry name" value="Pal"/>
</dbReference>
<dbReference type="InterPro" id="IPR006665">
    <property type="entry name" value="OmpA-like"/>
</dbReference>
<dbReference type="InterPro" id="IPR050330">
    <property type="entry name" value="Bact_OuterMem_StrucFunc"/>
</dbReference>
<proteinExistence type="inferred from homology"/>
<evidence type="ECO:0000256" key="2">
    <source>
        <dbReference type="ARBA" id="ARBA00022729"/>
    </source>
</evidence>
<dbReference type="PROSITE" id="PS51123">
    <property type="entry name" value="OMPA_2"/>
    <property type="match status" value="1"/>
</dbReference>
<dbReference type="KEGG" id="daer:H9K75_00020"/>
<evidence type="ECO:0000256" key="6">
    <source>
        <dbReference type="ARBA" id="ARBA00023288"/>
    </source>
</evidence>
<evidence type="ECO:0000256" key="9">
    <source>
        <dbReference type="SAM" id="MobiDB-lite"/>
    </source>
</evidence>
<dbReference type="NCBIfam" id="TIGR02802">
    <property type="entry name" value="Pal_lipo"/>
    <property type="match status" value="1"/>
</dbReference>
<dbReference type="CDD" id="cd07185">
    <property type="entry name" value="OmpA_C-like"/>
    <property type="match status" value="1"/>
</dbReference>
<dbReference type="Pfam" id="PF00691">
    <property type="entry name" value="OmpA"/>
    <property type="match status" value="1"/>
</dbReference>
<evidence type="ECO:0000256" key="1">
    <source>
        <dbReference type="ARBA" id="ARBA00022618"/>
    </source>
</evidence>